<evidence type="ECO:0000259" key="1">
    <source>
        <dbReference type="PROSITE" id="PS51186"/>
    </source>
</evidence>
<sequence>MKPGNAPVSRPPLVREATRIDFDAIARIYAHYVEHALATFEEVAPGVDEMRARHAAVVAARLPYLVAEVDGAVVGYAYATAYRARSAYRHTIEDSVYIADGMHGRGIGMALLSALIARCEAGPWRQVIAVIGNSGNAGSIALHARLGFEHVGVLRKVGFKHGTWVDTVLMQRPLGNGDTA</sequence>
<dbReference type="Proteomes" id="UP000054770">
    <property type="component" value="Unassembled WGS sequence"/>
</dbReference>
<accession>A0A158KVT8</accession>
<dbReference type="PROSITE" id="PS51186">
    <property type="entry name" value="GNAT"/>
    <property type="match status" value="1"/>
</dbReference>
<gene>
    <name evidence="2" type="ORF">AWB68_07459</name>
</gene>
<organism evidence="2 3">
    <name type="scientific">Caballeronia choica</name>
    <dbReference type="NCBI Taxonomy" id="326476"/>
    <lineage>
        <taxon>Bacteria</taxon>
        <taxon>Pseudomonadati</taxon>
        <taxon>Pseudomonadota</taxon>
        <taxon>Betaproteobacteria</taxon>
        <taxon>Burkholderiales</taxon>
        <taxon>Burkholderiaceae</taxon>
        <taxon>Caballeronia</taxon>
    </lineage>
</organism>
<evidence type="ECO:0000313" key="2">
    <source>
        <dbReference type="EMBL" id="SAL84829.1"/>
    </source>
</evidence>
<feature type="domain" description="N-acetyltransferase" evidence="1">
    <location>
        <begin position="12"/>
        <end position="175"/>
    </location>
</feature>
<dbReference type="GO" id="GO:0016747">
    <property type="term" value="F:acyltransferase activity, transferring groups other than amino-acyl groups"/>
    <property type="evidence" value="ECO:0007669"/>
    <property type="project" value="InterPro"/>
</dbReference>
<comment type="caution">
    <text evidence="2">The sequence shown here is derived from an EMBL/GenBank/DDBJ whole genome shotgun (WGS) entry which is preliminary data.</text>
</comment>
<evidence type="ECO:0000313" key="3">
    <source>
        <dbReference type="Proteomes" id="UP000054770"/>
    </source>
</evidence>
<dbReference type="SUPFAM" id="SSF55729">
    <property type="entry name" value="Acyl-CoA N-acyltransferases (Nat)"/>
    <property type="match status" value="1"/>
</dbReference>
<dbReference type="CDD" id="cd04301">
    <property type="entry name" value="NAT_SF"/>
    <property type="match status" value="1"/>
</dbReference>
<dbReference type="Gene3D" id="3.40.630.30">
    <property type="match status" value="1"/>
</dbReference>
<dbReference type="InterPro" id="IPR016181">
    <property type="entry name" value="Acyl_CoA_acyltransferase"/>
</dbReference>
<dbReference type="AlphaFoldDB" id="A0A158KVT8"/>
<name>A0A158KVT8_9BURK</name>
<proteinExistence type="predicted"/>
<keyword evidence="3" id="KW-1185">Reference proteome</keyword>
<dbReference type="EMBL" id="FCON02000170">
    <property type="protein sequence ID" value="SAL84829.1"/>
    <property type="molecule type" value="Genomic_DNA"/>
</dbReference>
<dbReference type="PANTHER" id="PTHR43072:SF8">
    <property type="entry name" value="ACYLTRANSFERASE FABY-RELATED"/>
    <property type="match status" value="1"/>
</dbReference>
<dbReference type="OrthoDB" id="5459937at2"/>
<reference evidence="2" key="1">
    <citation type="submission" date="2016-01" db="EMBL/GenBank/DDBJ databases">
        <authorList>
            <person name="Peeters C."/>
        </authorList>
    </citation>
    <scope>NUCLEOTIDE SEQUENCE [LARGE SCALE GENOMIC DNA]</scope>
    <source>
        <strain evidence="2">LMG 22940</strain>
    </source>
</reference>
<dbReference type="Pfam" id="PF13420">
    <property type="entry name" value="Acetyltransf_4"/>
    <property type="match status" value="1"/>
</dbReference>
<protein>
    <submittedName>
        <fullName evidence="2">GCN5-related N-acetyltransferase</fullName>
    </submittedName>
</protein>
<dbReference type="PANTHER" id="PTHR43072">
    <property type="entry name" value="N-ACETYLTRANSFERASE"/>
    <property type="match status" value="1"/>
</dbReference>
<dbReference type="InterPro" id="IPR000182">
    <property type="entry name" value="GNAT_dom"/>
</dbReference>
<dbReference type="RefSeq" id="WP_087649280.1">
    <property type="nucleotide sequence ID" value="NZ_FCON02000170.1"/>
</dbReference>